<comment type="caution">
    <text evidence="2">The sequence shown here is derived from an EMBL/GenBank/DDBJ whole genome shotgun (WGS) entry which is preliminary data.</text>
</comment>
<proteinExistence type="predicted"/>
<accession>A0AAW6CBX5</accession>
<organism evidence="2 3">
    <name type="scientific">Flavonifractor plautii</name>
    <name type="common">Fusobacterium plautii</name>
    <dbReference type="NCBI Taxonomy" id="292800"/>
    <lineage>
        <taxon>Bacteria</taxon>
        <taxon>Bacillati</taxon>
        <taxon>Bacillota</taxon>
        <taxon>Clostridia</taxon>
        <taxon>Eubacteriales</taxon>
        <taxon>Oscillospiraceae</taxon>
        <taxon>Flavonifractor</taxon>
    </lineage>
</organism>
<dbReference type="AlphaFoldDB" id="A0AAW6CBX5"/>
<evidence type="ECO:0008006" key="4">
    <source>
        <dbReference type="Google" id="ProtNLM"/>
    </source>
</evidence>
<name>A0AAW6CBX5_FLAPL</name>
<dbReference type="RefSeq" id="WP_195383881.1">
    <property type="nucleotide sequence ID" value="NZ_JADMVZ010000006.1"/>
</dbReference>
<evidence type="ECO:0000313" key="2">
    <source>
        <dbReference type="EMBL" id="MDB7932161.1"/>
    </source>
</evidence>
<reference evidence="2" key="1">
    <citation type="submission" date="2023-01" db="EMBL/GenBank/DDBJ databases">
        <title>Human gut microbiome strain richness.</title>
        <authorList>
            <person name="Chen-Liaw A."/>
        </authorList>
    </citation>
    <scope>NUCLEOTIDE SEQUENCE</scope>
    <source>
        <strain evidence="2">1001287st1_F4_1001285I_161205</strain>
    </source>
</reference>
<evidence type="ECO:0000256" key="1">
    <source>
        <dbReference type="SAM" id="MobiDB-lite"/>
    </source>
</evidence>
<dbReference type="Proteomes" id="UP001211173">
    <property type="component" value="Unassembled WGS sequence"/>
</dbReference>
<evidence type="ECO:0000313" key="3">
    <source>
        <dbReference type="Proteomes" id="UP001211173"/>
    </source>
</evidence>
<sequence>MSLLFPEIKAESVDGKPLKLWESGHPDEYDLRELLQYEARYAAVKEAVQNGSVLHVRHYRFQVNGAEWLAERDHFALIDAYDELAQKYGAPEFTQRKDVKPQGGYQFRLKNAKTQQEQESRK</sequence>
<gene>
    <name evidence="2" type="ORF">PNE06_03630</name>
</gene>
<dbReference type="EMBL" id="JAQLWV010000004">
    <property type="protein sequence ID" value="MDB7932161.1"/>
    <property type="molecule type" value="Genomic_DNA"/>
</dbReference>
<protein>
    <recommendedName>
        <fullName evidence="4">Large polyvalent protein associated domain-containing protein</fullName>
    </recommendedName>
</protein>
<feature type="region of interest" description="Disordered" evidence="1">
    <location>
        <begin position="95"/>
        <end position="122"/>
    </location>
</feature>